<evidence type="ECO:0000256" key="5">
    <source>
        <dbReference type="ARBA" id="ARBA00023134"/>
    </source>
</evidence>
<dbReference type="PANTHER" id="PTHR11089:SF11">
    <property type="entry name" value="GUANINE NUCLEOTIDE-BINDING PROTEIN-LIKE 3"/>
    <property type="match status" value="1"/>
</dbReference>
<dbReference type="InterPro" id="IPR006073">
    <property type="entry name" value="GTP-bd"/>
</dbReference>
<evidence type="ECO:0000256" key="4">
    <source>
        <dbReference type="ARBA" id="ARBA00023054"/>
    </source>
</evidence>
<dbReference type="Ensembl" id="ENSCCRT00000146781.1">
    <property type="protein sequence ID" value="ENSCCRP00000139736.1"/>
    <property type="gene ID" value="ENSCCRG00000047349.2"/>
</dbReference>
<dbReference type="InterPro" id="IPR050755">
    <property type="entry name" value="TRAFAC_YlqF/YawG_RiboMat"/>
</dbReference>
<proteinExistence type="predicted"/>
<keyword evidence="3" id="KW-0547">Nucleotide-binding</keyword>
<keyword evidence="4" id="KW-0175">Coiled coil</keyword>
<dbReference type="GO" id="GO:0005525">
    <property type="term" value="F:GTP binding"/>
    <property type="evidence" value="ECO:0007669"/>
    <property type="project" value="UniProtKB-KW"/>
</dbReference>
<reference evidence="8" key="2">
    <citation type="submission" date="2025-09" db="UniProtKB">
        <authorList>
            <consortium name="Ensembl"/>
        </authorList>
    </citation>
    <scope>IDENTIFICATION</scope>
</reference>
<dbReference type="Pfam" id="PF08701">
    <property type="entry name" value="GN3L_Grn1"/>
    <property type="match status" value="1"/>
</dbReference>
<feature type="domain" description="CP-type G" evidence="7">
    <location>
        <begin position="66"/>
        <end position="248"/>
    </location>
</feature>
<evidence type="ECO:0000256" key="6">
    <source>
        <dbReference type="ARBA" id="ARBA00023242"/>
    </source>
</evidence>
<evidence type="ECO:0000256" key="3">
    <source>
        <dbReference type="ARBA" id="ARBA00022741"/>
    </source>
</evidence>
<dbReference type="InterPro" id="IPR030378">
    <property type="entry name" value="G_CP_dom"/>
</dbReference>
<dbReference type="InterPro" id="IPR014813">
    <property type="entry name" value="Gnl3_N_dom"/>
</dbReference>
<dbReference type="GeneTree" id="ENSGT00940000158320"/>
<keyword evidence="9" id="KW-1185">Reference proteome</keyword>
<protein>
    <recommendedName>
        <fullName evidence="2">Guanine nucleotide-binding protein-like 3</fullName>
    </recommendedName>
</protein>
<comment type="subcellular location">
    <subcellularLocation>
        <location evidence="1">Nucleus</location>
        <location evidence="1">Nucleolus</location>
    </subcellularLocation>
</comment>
<dbReference type="SUPFAM" id="SSF52540">
    <property type="entry name" value="P-loop containing nucleoside triphosphate hydrolases"/>
    <property type="match status" value="1"/>
</dbReference>
<dbReference type="OMA" id="NIEMFED"/>
<evidence type="ECO:0000256" key="1">
    <source>
        <dbReference type="ARBA" id="ARBA00004604"/>
    </source>
</evidence>
<keyword evidence="6" id="KW-0539">Nucleus</keyword>
<dbReference type="AlphaFoldDB" id="A0A9J8AAU9"/>
<dbReference type="InterPro" id="IPR027417">
    <property type="entry name" value="P-loop_NTPase"/>
</dbReference>
<evidence type="ECO:0000313" key="9">
    <source>
        <dbReference type="Proteomes" id="UP001108240"/>
    </source>
</evidence>
<organism evidence="8 9">
    <name type="scientific">Cyprinus carpio carpio</name>
    <dbReference type="NCBI Taxonomy" id="630221"/>
    <lineage>
        <taxon>Eukaryota</taxon>
        <taxon>Metazoa</taxon>
        <taxon>Chordata</taxon>
        <taxon>Craniata</taxon>
        <taxon>Vertebrata</taxon>
        <taxon>Euteleostomi</taxon>
        <taxon>Actinopterygii</taxon>
        <taxon>Neopterygii</taxon>
        <taxon>Teleostei</taxon>
        <taxon>Ostariophysi</taxon>
        <taxon>Cypriniformes</taxon>
        <taxon>Cyprinidae</taxon>
        <taxon>Cyprininae</taxon>
        <taxon>Cyprinus</taxon>
    </lineage>
</organism>
<dbReference type="Proteomes" id="UP001108240">
    <property type="component" value="Unplaced"/>
</dbReference>
<reference evidence="8" key="1">
    <citation type="submission" date="2025-08" db="UniProtKB">
        <authorList>
            <consortium name="Ensembl"/>
        </authorList>
    </citation>
    <scope>IDENTIFICATION</scope>
</reference>
<accession>A0A9J8AAU9</accession>
<dbReference type="PROSITE" id="PS51721">
    <property type="entry name" value="G_CP"/>
    <property type="match status" value="1"/>
</dbReference>
<sequence>FGNINRKLRKEAKKKGISRKPKKDIGVPNSAPFKEEALREAELQNHIFSILLIHCTVNNWTSQMACTLVQVIEESDVIVEVLDARDPLGCCCPQPEETVLKHEGKKKLLFILNKIDLVPKENVEKWFRYLEAECPTFLFKASMQKRNLMTPYTQGINAVLDHSRAASCFGRDCLLQTLTDLADKKDAETMLKVGVVCFPNVGKSSIINSLKEIRVCHVGVQRGVTRCKQELHITKRVKMIDSPGIVAAPSNPGVAMALRSLQVEEKEESPLEAVRTLLKQCNQQHVRNITAHDIKTGDLKRGFLQKGGVPNTELAAMTFLSDWTGPKLSYHSRAPEHQGLPSYLTDAIVTELRSDLNLDIVRKGNENFIEQIRTVLIFCGLEIKQSVHVFRCAISPNLASSISFNSRGPTTGVLNVSELSTGFPRFLKVLEST</sequence>
<dbReference type="Pfam" id="PF01926">
    <property type="entry name" value="MMR_HSR1"/>
    <property type="match status" value="1"/>
</dbReference>
<evidence type="ECO:0000313" key="8">
    <source>
        <dbReference type="Ensembl" id="ENSCCRP00000139736.1"/>
    </source>
</evidence>
<dbReference type="Gene3D" id="3.40.50.300">
    <property type="entry name" value="P-loop containing nucleotide triphosphate hydrolases"/>
    <property type="match status" value="1"/>
</dbReference>
<keyword evidence="5" id="KW-0342">GTP-binding</keyword>
<dbReference type="PRINTS" id="PR00326">
    <property type="entry name" value="GTP1OBG"/>
</dbReference>
<dbReference type="PANTHER" id="PTHR11089">
    <property type="entry name" value="GTP-BINDING PROTEIN-RELATED"/>
    <property type="match status" value="1"/>
</dbReference>
<evidence type="ECO:0000259" key="7">
    <source>
        <dbReference type="PROSITE" id="PS51721"/>
    </source>
</evidence>
<dbReference type="GO" id="GO:0005730">
    <property type="term" value="C:nucleolus"/>
    <property type="evidence" value="ECO:0007669"/>
    <property type="project" value="UniProtKB-SubCell"/>
</dbReference>
<name>A0A9J8AAU9_CYPCA</name>
<evidence type="ECO:0000256" key="2">
    <source>
        <dbReference type="ARBA" id="ARBA00016532"/>
    </source>
</evidence>
<dbReference type="CDD" id="cd04178">
    <property type="entry name" value="Nucleostemin_like"/>
    <property type="match status" value="1"/>
</dbReference>